<feature type="binding site" evidence="10">
    <location>
        <position position="8"/>
    </location>
    <ligand>
        <name>Mn(2+)</name>
        <dbReference type="ChEBI" id="CHEBI:29035"/>
        <label>1</label>
    </ligand>
</feature>
<feature type="binding site" evidence="10">
    <location>
        <position position="167"/>
    </location>
    <ligand>
        <name>substrate</name>
    </ligand>
</feature>
<keyword evidence="13" id="KW-1185">Reference proteome</keyword>
<accession>A0ABV8CQC8</accession>
<dbReference type="Pfam" id="PF00149">
    <property type="entry name" value="Metallophos"/>
    <property type="match status" value="1"/>
</dbReference>
<comment type="catalytic activity">
    <reaction evidence="10">
        <text>UDP-2-N,3-O-bis[(3R)-3-hydroxytetradecanoyl]-alpha-D-glucosamine + H2O = 2-N,3-O-bis[(3R)-3-hydroxytetradecanoyl]-alpha-D-glucosaminyl 1-phosphate + UMP + 2 H(+)</text>
        <dbReference type="Rhea" id="RHEA:25213"/>
        <dbReference type="ChEBI" id="CHEBI:15377"/>
        <dbReference type="ChEBI" id="CHEBI:15378"/>
        <dbReference type="ChEBI" id="CHEBI:57865"/>
        <dbReference type="ChEBI" id="CHEBI:57957"/>
        <dbReference type="ChEBI" id="CHEBI:78847"/>
        <dbReference type="EC" id="3.6.1.54"/>
    </reaction>
</comment>
<feature type="binding site" evidence="10">
    <location>
        <position position="122"/>
    </location>
    <ligand>
        <name>substrate</name>
    </ligand>
</feature>
<evidence type="ECO:0000256" key="10">
    <source>
        <dbReference type="HAMAP-Rule" id="MF_00575"/>
    </source>
</evidence>
<dbReference type="CDD" id="cd07398">
    <property type="entry name" value="MPP_YbbF-LpxH"/>
    <property type="match status" value="1"/>
</dbReference>
<evidence type="ECO:0000256" key="6">
    <source>
        <dbReference type="ARBA" id="ARBA00022801"/>
    </source>
</evidence>
<dbReference type="Proteomes" id="UP001595692">
    <property type="component" value="Unassembled WGS sequence"/>
</dbReference>
<feature type="binding site" evidence="10">
    <location>
        <position position="195"/>
    </location>
    <ligand>
        <name>Mn(2+)</name>
        <dbReference type="ChEBI" id="CHEBI:29035"/>
        <label>2</label>
    </ligand>
</feature>
<keyword evidence="4 10" id="KW-0441">Lipid A biosynthesis</keyword>
<feature type="binding site" evidence="10">
    <location>
        <position position="41"/>
    </location>
    <ligand>
        <name>Mn(2+)</name>
        <dbReference type="ChEBI" id="CHEBI:29035"/>
        <label>1</label>
    </ligand>
</feature>
<dbReference type="SUPFAM" id="SSF56300">
    <property type="entry name" value="Metallo-dependent phosphatases"/>
    <property type="match status" value="1"/>
</dbReference>
<feature type="binding site" evidence="10">
    <location>
        <begin position="79"/>
        <end position="80"/>
    </location>
    <ligand>
        <name>substrate</name>
    </ligand>
</feature>
<keyword evidence="7 10" id="KW-0443">Lipid metabolism</keyword>
<feature type="binding site" evidence="10">
    <location>
        <position position="197"/>
    </location>
    <ligand>
        <name>Mn(2+)</name>
        <dbReference type="ChEBI" id="CHEBI:29035"/>
        <label>1</label>
    </ligand>
</feature>
<dbReference type="HAMAP" id="MF_00575">
    <property type="entry name" value="LpxH"/>
    <property type="match status" value="1"/>
</dbReference>
<evidence type="ECO:0000256" key="2">
    <source>
        <dbReference type="ARBA" id="ARBA00022516"/>
    </source>
</evidence>
<dbReference type="InterPro" id="IPR010138">
    <property type="entry name" value="UDP-diacylglucosamine_Hdrlase"/>
</dbReference>
<feature type="binding site" evidence="10">
    <location>
        <position position="79"/>
    </location>
    <ligand>
        <name>Mn(2+)</name>
        <dbReference type="ChEBI" id="CHEBI:29035"/>
        <label>2</label>
    </ligand>
</feature>
<feature type="binding site" evidence="10">
    <location>
        <position position="160"/>
    </location>
    <ligand>
        <name>substrate</name>
    </ligand>
</feature>
<evidence type="ECO:0000256" key="9">
    <source>
        <dbReference type="ARBA" id="ARBA00023211"/>
    </source>
</evidence>
<dbReference type="GO" id="GO:0016787">
    <property type="term" value="F:hydrolase activity"/>
    <property type="evidence" value="ECO:0007669"/>
    <property type="project" value="UniProtKB-KW"/>
</dbReference>
<comment type="subcellular location">
    <subcellularLocation>
        <location evidence="10">Cell inner membrane</location>
        <topology evidence="10">Peripheral membrane protein</topology>
        <orientation evidence="10">Cytoplasmic side</orientation>
    </subcellularLocation>
</comment>
<dbReference type="Gene3D" id="3.60.21.10">
    <property type="match status" value="1"/>
</dbReference>
<feature type="binding site" evidence="10">
    <location>
        <position position="10"/>
    </location>
    <ligand>
        <name>Mn(2+)</name>
        <dbReference type="ChEBI" id="CHEBI:29035"/>
        <label>1</label>
    </ligand>
</feature>
<comment type="pathway">
    <text evidence="10">Glycolipid biosynthesis; lipid IV(A) biosynthesis; lipid IV(A) from (3R)-3-hydroxytetradecanoyl-[acyl-carrier-protein] and UDP-N-acetyl-alpha-D-glucosamine: step 4/6.</text>
</comment>
<dbReference type="EMBL" id="JBHSAF010000014">
    <property type="protein sequence ID" value="MFC3914416.1"/>
    <property type="molecule type" value="Genomic_DNA"/>
</dbReference>
<comment type="similarity">
    <text evidence="10">Belongs to the LpxH family.</text>
</comment>
<organism evidence="12 13">
    <name type="scientific">Pseudaeromonas sharmana</name>
    <dbReference type="NCBI Taxonomy" id="328412"/>
    <lineage>
        <taxon>Bacteria</taxon>
        <taxon>Pseudomonadati</taxon>
        <taxon>Pseudomonadota</taxon>
        <taxon>Gammaproteobacteria</taxon>
        <taxon>Aeromonadales</taxon>
        <taxon>Aeromonadaceae</taxon>
        <taxon>Pseudaeromonas</taxon>
    </lineage>
</organism>
<evidence type="ECO:0000256" key="4">
    <source>
        <dbReference type="ARBA" id="ARBA00022556"/>
    </source>
</evidence>
<evidence type="ECO:0000256" key="5">
    <source>
        <dbReference type="ARBA" id="ARBA00022723"/>
    </source>
</evidence>
<keyword evidence="2 10" id="KW-0444">Lipid biosynthesis</keyword>
<dbReference type="NCBIfam" id="NF003743">
    <property type="entry name" value="PRK05340.1"/>
    <property type="match status" value="1"/>
</dbReference>
<proteinExistence type="inferred from homology"/>
<keyword evidence="6 10" id="KW-0378">Hydrolase</keyword>
<evidence type="ECO:0000259" key="11">
    <source>
        <dbReference type="Pfam" id="PF00149"/>
    </source>
</evidence>
<feature type="binding site" evidence="10">
    <location>
        <position position="114"/>
    </location>
    <ligand>
        <name>Mn(2+)</name>
        <dbReference type="ChEBI" id="CHEBI:29035"/>
        <label>2</label>
    </ligand>
</feature>
<evidence type="ECO:0000256" key="8">
    <source>
        <dbReference type="ARBA" id="ARBA00023136"/>
    </source>
</evidence>
<comment type="caution">
    <text evidence="12">The sequence shown here is derived from an EMBL/GenBank/DDBJ whole genome shotgun (WGS) entry which is preliminary data.</text>
</comment>
<reference evidence="13" key="1">
    <citation type="journal article" date="2019" name="Int. J. Syst. Evol. Microbiol.">
        <title>The Global Catalogue of Microorganisms (GCM) 10K type strain sequencing project: providing services to taxonomists for standard genome sequencing and annotation.</title>
        <authorList>
            <consortium name="The Broad Institute Genomics Platform"/>
            <consortium name="The Broad Institute Genome Sequencing Center for Infectious Disease"/>
            <person name="Wu L."/>
            <person name="Ma J."/>
        </authorList>
    </citation>
    <scope>NUCLEOTIDE SEQUENCE [LARGE SCALE GENOMIC DNA]</scope>
    <source>
        <strain evidence="13">CCUG 54939</strain>
    </source>
</reference>
<comment type="cofactor">
    <cofactor evidence="10">
        <name>Mn(2+)</name>
        <dbReference type="ChEBI" id="CHEBI:29035"/>
    </cofactor>
    <text evidence="10">Binds 2 Mn(2+) ions per subunit in a binuclear metal center.</text>
</comment>
<feature type="domain" description="Calcineurin-like phosphoesterase" evidence="11">
    <location>
        <begin position="1"/>
        <end position="199"/>
    </location>
</feature>
<dbReference type="PANTHER" id="PTHR34990">
    <property type="entry name" value="UDP-2,3-DIACYLGLUCOSAMINE HYDROLASE-RELATED"/>
    <property type="match status" value="1"/>
</dbReference>
<dbReference type="InterPro" id="IPR029052">
    <property type="entry name" value="Metallo-depent_PP-like"/>
</dbReference>
<protein>
    <recommendedName>
        <fullName evidence="10">UDP-2,3-diacylglucosamine hydrolase</fullName>
        <ecNumber evidence="10">3.6.1.54</ecNumber>
    </recommendedName>
    <alternativeName>
        <fullName evidence="10">UDP-2,3-diacylglucosamine diphosphatase</fullName>
    </alternativeName>
</protein>
<dbReference type="PANTHER" id="PTHR34990:SF1">
    <property type="entry name" value="UDP-2,3-DIACYLGLUCOSAMINE HYDROLASE"/>
    <property type="match status" value="1"/>
</dbReference>
<dbReference type="InterPro" id="IPR043461">
    <property type="entry name" value="LpxH-like"/>
</dbReference>
<evidence type="ECO:0000256" key="7">
    <source>
        <dbReference type="ARBA" id="ARBA00023098"/>
    </source>
</evidence>
<feature type="binding site" evidence="10">
    <location>
        <position position="164"/>
    </location>
    <ligand>
        <name>substrate</name>
    </ligand>
</feature>
<evidence type="ECO:0000256" key="1">
    <source>
        <dbReference type="ARBA" id="ARBA00022475"/>
    </source>
</evidence>
<keyword evidence="9 10" id="KW-0464">Manganese</keyword>
<keyword evidence="1 10" id="KW-1003">Cell membrane</keyword>
<dbReference type="RefSeq" id="WP_377153265.1">
    <property type="nucleotide sequence ID" value="NZ_JBHSAF010000014.1"/>
</dbReference>
<comment type="function">
    <text evidence="10">Hydrolyzes the pyrophosphate bond of UDP-2,3-diacylglucosamine to yield 2,3-diacylglucosamine 1-phosphate (lipid X) and UMP by catalyzing the attack of water at the alpha-P atom. Involved in the biosynthesis of lipid A, a phosphorylated glycolipid that anchors the lipopolysaccharide to the outer membrane of the cell.</text>
</comment>
<evidence type="ECO:0000313" key="13">
    <source>
        <dbReference type="Proteomes" id="UP001595692"/>
    </source>
</evidence>
<evidence type="ECO:0000313" key="12">
    <source>
        <dbReference type="EMBL" id="MFC3914416.1"/>
    </source>
</evidence>
<sequence length="252" mass="28977">MTTLFISDLHLSEHRPELTAALLRFLRERAAHAQALYILGDLFEFWIGDDEGSALQHTIEQALQTLHQQGVALYYQHGNRDFMLGKSFARRAGMTLLPAIHVIELAGRRCVLLHGDELCTRDLEYQRYRRITGWRWLQWLFLRLPLSRRLNIAAGIRRGSRQGKQQKPADWMDVVDDDVTSLMQRTQAVWMIHGHTHKPARHALPFTMPDLAGTAQPACRFVLGDWEQVFTYLRIAGDDAELITEPVSADRV</sequence>
<keyword evidence="3 10" id="KW-0997">Cell inner membrane</keyword>
<dbReference type="EC" id="3.6.1.54" evidence="10"/>
<gene>
    <name evidence="10" type="primary">lpxH</name>
    <name evidence="12" type="ORF">ACFOSS_13200</name>
</gene>
<feature type="binding site" evidence="10">
    <location>
        <position position="195"/>
    </location>
    <ligand>
        <name>substrate</name>
    </ligand>
</feature>
<feature type="binding site" evidence="10">
    <location>
        <position position="41"/>
    </location>
    <ligand>
        <name>Mn(2+)</name>
        <dbReference type="ChEBI" id="CHEBI:29035"/>
        <label>2</label>
    </ligand>
</feature>
<keyword evidence="5 10" id="KW-0479">Metal-binding</keyword>
<evidence type="ECO:0000256" key="3">
    <source>
        <dbReference type="ARBA" id="ARBA00022519"/>
    </source>
</evidence>
<dbReference type="InterPro" id="IPR004843">
    <property type="entry name" value="Calcineurin-like_PHP"/>
</dbReference>
<name>A0ABV8CQC8_9GAMM</name>
<keyword evidence="8 10" id="KW-0472">Membrane</keyword>
<dbReference type="NCBIfam" id="TIGR01854">
    <property type="entry name" value="lipid_A_lpxH"/>
    <property type="match status" value="1"/>
</dbReference>